<dbReference type="EMBL" id="MSIF01000002">
    <property type="protein sequence ID" value="OLF12976.1"/>
    <property type="molecule type" value="Genomic_DNA"/>
</dbReference>
<gene>
    <name evidence="1" type="ORF">BLA60_06930</name>
</gene>
<dbReference type="OrthoDB" id="511751at2"/>
<dbReference type="Proteomes" id="UP000185696">
    <property type="component" value="Unassembled WGS sequence"/>
</dbReference>
<reference evidence="1 2" key="1">
    <citation type="submission" date="2016-12" db="EMBL/GenBank/DDBJ databases">
        <title>The draft genome sequence of Actinophytocola xinjiangensis.</title>
        <authorList>
            <person name="Wang W."/>
            <person name="Yuan L."/>
        </authorList>
    </citation>
    <scope>NUCLEOTIDE SEQUENCE [LARGE SCALE GENOMIC DNA]</scope>
    <source>
        <strain evidence="1 2">CGMCC 4.4663</strain>
    </source>
</reference>
<dbReference type="InterPro" id="IPR036736">
    <property type="entry name" value="ACP-like_sf"/>
</dbReference>
<dbReference type="SUPFAM" id="SSF47336">
    <property type="entry name" value="ACP-like"/>
    <property type="match status" value="1"/>
</dbReference>
<organism evidence="1 2">
    <name type="scientific">Actinophytocola xinjiangensis</name>
    <dbReference type="NCBI Taxonomy" id="485602"/>
    <lineage>
        <taxon>Bacteria</taxon>
        <taxon>Bacillati</taxon>
        <taxon>Actinomycetota</taxon>
        <taxon>Actinomycetes</taxon>
        <taxon>Pseudonocardiales</taxon>
        <taxon>Pseudonocardiaceae</taxon>
    </lineage>
</organism>
<proteinExistence type="predicted"/>
<keyword evidence="2" id="KW-1185">Reference proteome</keyword>
<dbReference type="AlphaFoldDB" id="A0A7Z0WQC7"/>
<evidence type="ECO:0000313" key="2">
    <source>
        <dbReference type="Proteomes" id="UP000185696"/>
    </source>
</evidence>
<evidence type="ECO:0000313" key="1">
    <source>
        <dbReference type="EMBL" id="OLF12976.1"/>
    </source>
</evidence>
<dbReference type="RefSeq" id="WP_075131885.1">
    <property type="nucleotide sequence ID" value="NZ_MSIF01000002.1"/>
</dbReference>
<comment type="caution">
    <text evidence="1">The sequence shown here is derived from an EMBL/GenBank/DDBJ whole genome shotgun (WGS) entry which is preliminary data.</text>
</comment>
<name>A0A7Z0WQC7_9PSEU</name>
<protein>
    <submittedName>
        <fullName evidence="1">Uncharacterized protein</fullName>
    </submittedName>
</protein>
<accession>A0A7Z0WQC7</accession>
<dbReference type="Gene3D" id="1.10.1200.10">
    <property type="entry name" value="ACP-like"/>
    <property type="match status" value="1"/>
</dbReference>
<sequence length="276" mass="28922">MSTLDILRRLVAERMELPVESVGATTLPRDDLHLGPITVGRIATETARLLGRPLPATTNLATVTLGELAGIIDGLPVTGPWAPTALGGHLERALETILGGTRAVAVEPDPVDAVGPAGRRAQTDLAASRALGRPVRVRHRPDGKPEIDGASVSASHCAGLTLVVVTGTGRLGCDLETVVERDRLTWAGLLGRDQLPVRDLLTVEAGESESTAGTRVWCALECLRKTGSTTQALTLDRVEQNGWAVLSAGDARIATWVTTVNDVPDPVVVAVLSGEE</sequence>